<dbReference type="InterPro" id="IPR000551">
    <property type="entry name" value="MerR-type_HTH_dom"/>
</dbReference>
<dbReference type="EMBL" id="CP071091">
    <property type="protein sequence ID" value="QSQ11094.1"/>
    <property type="molecule type" value="Genomic_DNA"/>
</dbReference>
<feature type="domain" description="HTH merR-type" evidence="1">
    <location>
        <begin position="1"/>
        <end position="73"/>
    </location>
</feature>
<name>A0ABX7MY23_9BACT</name>
<evidence type="ECO:0000313" key="3">
    <source>
        <dbReference type="EMBL" id="QSQ11094.1"/>
    </source>
</evidence>
<dbReference type="Gene3D" id="1.10.1240.10">
    <property type="entry name" value="Methionine synthase domain"/>
    <property type="match status" value="1"/>
</dbReference>
<reference evidence="3 4" key="1">
    <citation type="submission" date="2021-02" db="EMBL/GenBank/DDBJ databases">
        <title>De Novo genome assembly of isolated myxobacteria.</title>
        <authorList>
            <person name="Stevens D.C."/>
        </authorList>
    </citation>
    <scope>NUCLEOTIDE SEQUENCE [LARGE SCALE GENOMIC DNA]</scope>
    <source>
        <strain evidence="3 4">SCHIC003</strain>
    </source>
</reference>
<feature type="domain" description="B12-binding" evidence="2">
    <location>
        <begin position="162"/>
        <end position="288"/>
    </location>
</feature>
<protein>
    <submittedName>
        <fullName evidence="3">Cobalamin-dependent protein</fullName>
    </submittedName>
</protein>
<keyword evidence="4" id="KW-1185">Reference proteome</keyword>
<evidence type="ECO:0000313" key="4">
    <source>
        <dbReference type="Proteomes" id="UP000663090"/>
    </source>
</evidence>
<dbReference type="PROSITE" id="PS51332">
    <property type="entry name" value="B12_BINDING"/>
    <property type="match status" value="1"/>
</dbReference>
<dbReference type="Pfam" id="PF13411">
    <property type="entry name" value="MerR_1"/>
    <property type="match status" value="1"/>
</dbReference>
<dbReference type="Gene3D" id="3.40.50.280">
    <property type="entry name" value="Cobalamin-binding domain"/>
    <property type="match status" value="1"/>
</dbReference>
<evidence type="ECO:0000259" key="2">
    <source>
        <dbReference type="PROSITE" id="PS51332"/>
    </source>
</evidence>
<gene>
    <name evidence="3" type="ORF">JY572_21995</name>
</gene>
<dbReference type="SUPFAM" id="SSF46955">
    <property type="entry name" value="Putative DNA-binding domain"/>
    <property type="match status" value="1"/>
</dbReference>
<dbReference type="InterPro" id="IPR036724">
    <property type="entry name" value="Cobalamin-bd_sf"/>
</dbReference>
<dbReference type="PROSITE" id="PS50937">
    <property type="entry name" value="HTH_MERR_2"/>
    <property type="match status" value="1"/>
</dbReference>
<dbReference type="SUPFAM" id="SSF52242">
    <property type="entry name" value="Cobalamin (vitamin B12)-binding domain"/>
    <property type="match status" value="1"/>
</dbReference>
<proteinExistence type="predicted"/>
<dbReference type="SMART" id="SM00422">
    <property type="entry name" value="HTH_MERR"/>
    <property type="match status" value="1"/>
</dbReference>
<dbReference type="Proteomes" id="UP000663090">
    <property type="component" value="Chromosome"/>
</dbReference>
<sequence length="288" mass="31888">MMVRIRTMARLTGIREATLRAWERRYGFPRPSRSEGNNYRVYSREEVESVRRVARLVQMDGLAVSDAIAQVSHAPLDGLPGVDRLTARFWPAARLMDTEEMSRVLSNARDALDVDTYCDGFLLPLLREMSSWLDVAREHLASSLVRHRLWQVLLSVESLALGPRALLACPPGDFHEGGLLGLGVQLKRKGWRVTMLGADTPADALRAACAQVSPDVVALSFVQGRERAEFQSLLEEALRACSPLPVVVGGPAARAHLMTTFNMGAQYAESAEELIALWNQARSAQNRP</sequence>
<accession>A0ABX7MY23</accession>
<dbReference type="InterPro" id="IPR036594">
    <property type="entry name" value="Meth_synthase_dom"/>
</dbReference>
<dbReference type="InterPro" id="IPR006158">
    <property type="entry name" value="Cobalamin-bd"/>
</dbReference>
<dbReference type="Gene3D" id="1.10.1660.10">
    <property type="match status" value="1"/>
</dbReference>
<evidence type="ECO:0000259" key="1">
    <source>
        <dbReference type="PROSITE" id="PS50937"/>
    </source>
</evidence>
<organism evidence="3 4">
    <name type="scientific">Myxococcus landrumensis</name>
    <dbReference type="NCBI Taxonomy" id="2813577"/>
    <lineage>
        <taxon>Bacteria</taxon>
        <taxon>Pseudomonadati</taxon>
        <taxon>Myxococcota</taxon>
        <taxon>Myxococcia</taxon>
        <taxon>Myxococcales</taxon>
        <taxon>Cystobacterineae</taxon>
        <taxon>Myxococcaceae</taxon>
        <taxon>Myxococcus</taxon>
    </lineage>
</organism>
<dbReference type="RefSeq" id="WP_206712854.1">
    <property type="nucleotide sequence ID" value="NZ_CP071091.1"/>
</dbReference>
<dbReference type="InterPro" id="IPR009061">
    <property type="entry name" value="DNA-bd_dom_put_sf"/>
</dbReference>
<dbReference type="Pfam" id="PF02310">
    <property type="entry name" value="B12-binding"/>
    <property type="match status" value="1"/>
</dbReference>
<dbReference type="CDD" id="cd02065">
    <property type="entry name" value="B12-binding_like"/>
    <property type="match status" value="1"/>
</dbReference>